<name>A0ABV7D5F6_9PROT</name>
<dbReference type="Gene3D" id="3.30.470.10">
    <property type="match status" value="1"/>
</dbReference>
<keyword evidence="3" id="KW-0032">Aminotransferase</keyword>
<dbReference type="InterPro" id="IPR005801">
    <property type="entry name" value="ADC_synthase"/>
</dbReference>
<comment type="caution">
    <text evidence="3">The sequence shown here is derived from an EMBL/GenBank/DDBJ whole genome shotgun (WGS) entry which is preliminary data.</text>
</comment>
<dbReference type="GO" id="GO:0046820">
    <property type="term" value="F:4-amino-4-deoxychorismate synthase activity"/>
    <property type="evidence" value="ECO:0007669"/>
    <property type="project" value="UniProtKB-EC"/>
</dbReference>
<dbReference type="Gene3D" id="3.20.10.10">
    <property type="entry name" value="D-amino Acid Aminotransferase, subunit A, domain 2"/>
    <property type="match status" value="1"/>
</dbReference>
<organism evidence="3 4">
    <name type="scientific">Kordiimonas pumila</name>
    <dbReference type="NCBI Taxonomy" id="2161677"/>
    <lineage>
        <taxon>Bacteria</taxon>
        <taxon>Pseudomonadati</taxon>
        <taxon>Pseudomonadota</taxon>
        <taxon>Alphaproteobacteria</taxon>
        <taxon>Kordiimonadales</taxon>
        <taxon>Kordiimonadaceae</taxon>
        <taxon>Kordiimonas</taxon>
    </lineage>
</organism>
<dbReference type="Proteomes" id="UP001595444">
    <property type="component" value="Unassembled WGS sequence"/>
</dbReference>
<dbReference type="InterPro" id="IPR043131">
    <property type="entry name" value="BCAT-like_N"/>
</dbReference>
<dbReference type="PRINTS" id="PR00095">
    <property type="entry name" value="ANTSNTHASEI"/>
</dbReference>
<dbReference type="Pfam" id="PF01063">
    <property type="entry name" value="Aminotran_4"/>
    <property type="match status" value="1"/>
</dbReference>
<evidence type="ECO:0000313" key="4">
    <source>
        <dbReference type="Proteomes" id="UP001595444"/>
    </source>
</evidence>
<sequence length="617" mass="68405">MTDLRTAPFVLLDDSRADHKAGASWFYHSPEKIITATSFDEIDEALAEIDTATKEGLFVAGWISYEVAHAFEKKLAVAITRQAEEPLIWMIATRNREKLSPRAVRELLHTSNHGNQHFHKLALKEPANNETSYKAALKAVQNFITAGDVYQINHTFPLQATLTGDPLALYAQLRAIQPVGYSAYIDTGTYQVLSLSPELFVEKRGDTLTSRPMKGTAARGRTEHEDRETQAFLKQDLKSRAENLMIVDLIRNDMGRISMPASVRVETLFSTEQYATLHQMTSTVTATAKEKLSPSELLRAMFPCGSVTGAPKIRAMEIIQSLETNARGVYCGAIGHFSKSESHPNKDHWSLSVPIRTFILKNGKGRLGIGSGIVADSNADEEYAECLLKAAFTKTQTTNFCLIETMKLENGTIAFEENHLDRLASSATYFDFKYNRHEIQQALIDHLAILEGHPIYRIRLLLDKYGHASVTSAKMPVVETAHTPKELTICLSATPVDSRNIFLFHKTTNRKLYDSAFAQACAAGYCDILFSNESGHLTEGAISSLFLVKDGTWYTPPLACGLLPGIMRAHMLAANPDIQIKALTRDDLFAADTVYIANALRGLRSVTPISKEISITF</sequence>
<evidence type="ECO:0000259" key="2">
    <source>
        <dbReference type="Pfam" id="PF00425"/>
    </source>
</evidence>
<keyword evidence="3" id="KW-0808">Transferase</keyword>
<evidence type="ECO:0000313" key="3">
    <source>
        <dbReference type="EMBL" id="MFC3052428.1"/>
    </source>
</evidence>
<feature type="domain" description="Chorismate-utilising enzyme C-terminal" evidence="2">
    <location>
        <begin position="130"/>
        <end position="389"/>
    </location>
</feature>
<proteinExistence type="predicted"/>
<dbReference type="InterPro" id="IPR043132">
    <property type="entry name" value="BCAT-like_C"/>
</dbReference>
<dbReference type="InterPro" id="IPR001544">
    <property type="entry name" value="Aminotrans_IV"/>
</dbReference>
<dbReference type="EMBL" id="JBHRSL010000010">
    <property type="protein sequence ID" value="MFC3052428.1"/>
    <property type="molecule type" value="Genomic_DNA"/>
</dbReference>
<dbReference type="InterPro" id="IPR036038">
    <property type="entry name" value="Aminotransferase-like"/>
</dbReference>
<accession>A0ABV7D5F6</accession>
<dbReference type="RefSeq" id="WP_194213907.1">
    <property type="nucleotide sequence ID" value="NZ_CP061205.1"/>
</dbReference>
<dbReference type="InterPro" id="IPR005802">
    <property type="entry name" value="ADC_synth_comp_1"/>
</dbReference>
<dbReference type="PANTHER" id="PTHR11236">
    <property type="entry name" value="AMINOBENZOATE/ANTHRANILATE SYNTHASE"/>
    <property type="match status" value="1"/>
</dbReference>
<dbReference type="NCBIfam" id="TIGR00553">
    <property type="entry name" value="pabB"/>
    <property type="match status" value="1"/>
</dbReference>
<evidence type="ECO:0000256" key="1">
    <source>
        <dbReference type="ARBA" id="ARBA00014472"/>
    </source>
</evidence>
<keyword evidence="4" id="KW-1185">Reference proteome</keyword>
<dbReference type="SUPFAM" id="SSF56322">
    <property type="entry name" value="ADC synthase"/>
    <property type="match status" value="1"/>
</dbReference>
<protein>
    <recommendedName>
        <fullName evidence="1">Probable branched-chain-amino-acid aminotransferase</fullName>
    </recommendedName>
</protein>
<gene>
    <name evidence="3" type="primary">pabB</name>
    <name evidence="3" type="ORF">ACFOKA_11000</name>
</gene>
<dbReference type="InterPro" id="IPR019999">
    <property type="entry name" value="Anth_synth_I-like"/>
</dbReference>
<dbReference type="SUPFAM" id="SSF56752">
    <property type="entry name" value="D-aminoacid aminotransferase-like PLP-dependent enzymes"/>
    <property type="match status" value="1"/>
</dbReference>
<dbReference type="Gene3D" id="3.60.120.10">
    <property type="entry name" value="Anthranilate synthase"/>
    <property type="match status" value="1"/>
</dbReference>
<dbReference type="Pfam" id="PF00425">
    <property type="entry name" value="Chorismate_bind"/>
    <property type="match status" value="1"/>
</dbReference>
<dbReference type="PANTHER" id="PTHR11236:SF50">
    <property type="entry name" value="AMINODEOXYCHORISMATE SYNTHASE COMPONENT 1"/>
    <property type="match status" value="1"/>
</dbReference>
<reference evidence="4" key="1">
    <citation type="journal article" date="2019" name="Int. J. Syst. Evol. Microbiol.">
        <title>The Global Catalogue of Microorganisms (GCM) 10K type strain sequencing project: providing services to taxonomists for standard genome sequencing and annotation.</title>
        <authorList>
            <consortium name="The Broad Institute Genomics Platform"/>
            <consortium name="The Broad Institute Genome Sequencing Center for Infectious Disease"/>
            <person name="Wu L."/>
            <person name="Ma J."/>
        </authorList>
    </citation>
    <scope>NUCLEOTIDE SEQUENCE [LARGE SCALE GENOMIC DNA]</scope>
    <source>
        <strain evidence="4">KCTC 62164</strain>
    </source>
</reference>
<dbReference type="InterPro" id="IPR015890">
    <property type="entry name" value="Chorismate_C"/>
</dbReference>